<dbReference type="InterPro" id="IPR036513">
    <property type="entry name" value="STAS_dom_sf"/>
</dbReference>
<keyword evidence="4" id="KW-1185">Reference proteome</keyword>
<dbReference type="Pfam" id="PF01740">
    <property type="entry name" value="STAS"/>
    <property type="match status" value="1"/>
</dbReference>
<feature type="region of interest" description="Disordered" evidence="1">
    <location>
        <begin position="132"/>
        <end position="155"/>
    </location>
</feature>
<comment type="caution">
    <text evidence="3">The sequence shown here is derived from an EMBL/GenBank/DDBJ whole genome shotgun (WGS) entry which is preliminary data.</text>
</comment>
<dbReference type="SUPFAM" id="SSF52091">
    <property type="entry name" value="SpoIIaa-like"/>
    <property type="match status" value="1"/>
</dbReference>
<dbReference type="Proteomes" id="UP000608955">
    <property type="component" value="Unassembled WGS sequence"/>
</dbReference>
<protein>
    <recommendedName>
        <fullName evidence="2">STAS domain-containing protein</fullName>
    </recommendedName>
</protein>
<dbReference type="RefSeq" id="WP_229865394.1">
    <property type="nucleotide sequence ID" value="NZ_BMVF01000009.1"/>
</dbReference>
<organism evidence="3 4">
    <name type="scientific">Streptomyces naganishii JCM 4654</name>
    <dbReference type="NCBI Taxonomy" id="1306179"/>
    <lineage>
        <taxon>Bacteria</taxon>
        <taxon>Bacillati</taxon>
        <taxon>Actinomycetota</taxon>
        <taxon>Actinomycetes</taxon>
        <taxon>Kitasatosporales</taxon>
        <taxon>Streptomycetaceae</taxon>
        <taxon>Streptomyces</taxon>
    </lineage>
</organism>
<accession>A0A919CW34</accession>
<dbReference type="InterPro" id="IPR046036">
    <property type="entry name" value="DUF5994"/>
</dbReference>
<dbReference type="Pfam" id="PF19457">
    <property type="entry name" value="DUF5994"/>
    <property type="match status" value="1"/>
</dbReference>
<reference evidence="3" key="2">
    <citation type="submission" date="2020-09" db="EMBL/GenBank/DDBJ databases">
        <authorList>
            <person name="Sun Q."/>
            <person name="Ohkuma M."/>
        </authorList>
    </citation>
    <scope>NUCLEOTIDE SEQUENCE</scope>
    <source>
        <strain evidence="3">JCM 4654</strain>
    </source>
</reference>
<evidence type="ECO:0000313" key="3">
    <source>
        <dbReference type="EMBL" id="GHD91097.1"/>
    </source>
</evidence>
<proteinExistence type="predicted"/>
<evidence type="ECO:0000259" key="2">
    <source>
        <dbReference type="PROSITE" id="PS50801"/>
    </source>
</evidence>
<name>A0A919CW34_9ACTN</name>
<sequence length="289" mass="31553">MPTLNDTSALFEECRIVRTYGELDTQSAAPLVRALTEARAAPPGRLFLIVDLSEVTFSDSSVLSALCEAWSDCRARRGWVRIVYDSHTTDLLFRHTGLLGRFPAYANAQDAWEGRTADAALPPPRERIARRRGALSGQGPHAAPNHPTGHLMSDQLRRPPPAPPLLRLYLAPENTVPRRIDGAWWPRTFDLLAELPSLLYGLPRAWGQIVSVLVNGAGWAGAPGRMLVCNQVVRLRRTATARTPSTIVLMAPAHGRRDLLVVPPEATEQAADSLMSAVGLTPEQGHFAS</sequence>
<dbReference type="PROSITE" id="PS50801">
    <property type="entry name" value="STAS"/>
    <property type="match status" value="1"/>
</dbReference>
<dbReference type="EMBL" id="BMVF01000009">
    <property type="protein sequence ID" value="GHD91097.1"/>
    <property type="molecule type" value="Genomic_DNA"/>
</dbReference>
<feature type="domain" description="STAS" evidence="2">
    <location>
        <begin position="16"/>
        <end position="115"/>
    </location>
</feature>
<evidence type="ECO:0000313" key="4">
    <source>
        <dbReference type="Proteomes" id="UP000608955"/>
    </source>
</evidence>
<dbReference type="CDD" id="cd07043">
    <property type="entry name" value="STAS_anti-anti-sigma_factors"/>
    <property type="match status" value="1"/>
</dbReference>
<gene>
    <name evidence="3" type="ORF">GCM10010508_38560</name>
</gene>
<dbReference type="AlphaFoldDB" id="A0A919CW34"/>
<evidence type="ECO:0000256" key="1">
    <source>
        <dbReference type="SAM" id="MobiDB-lite"/>
    </source>
</evidence>
<dbReference type="InterPro" id="IPR002645">
    <property type="entry name" value="STAS_dom"/>
</dbReference>
<reference evidence="3" key="1">
    <citation type="journal article" date="2014" name="Int. J. Syst. Evol. Microbiol.">
        <title>Complete genome sequence of Corynebacterium casei LMG S-19264T (=DSM 44701T), isolated from a smear-ripened cheese.</title>
        <authorList>
            <consortium name="US DOE Joint Genome Institute (JGI-PGF)"/>
            <person name="Walter F."/>
            <person name="Albersmeier A."/>
            <person name="Kalinowski J."/>
            <person name="Ruckert C."/>
        </authorList>
    </citation>
    <scope>NUCLEOTIDE SEQUENCE</scope>
    <source>
        <strain evidence="3">JCM 4654</strain>
    </source>
</reference>
<dbReference type="Gene3D" id="3.30.750.24">
    <property type="entry name" value="STAS domain"/>
    <property type="match status" value="1"/>
</dbReference>